<dbReference type="OrthoDB" id="539213at2759"/>
<evidence type="ECO:0000313" key="5">
    <source>
        <dbReference type="Proteomes" id="UP000235786"/>
    </source>
</evidence>
<dbReference type="STRING" id="1149755.A0A2J6RPY9"/>
<proteinExistence type="predicted"/>
<dbReference type="InterPro" id="IPR036770">
    <property type="entry name" value="Ankyrin_rpt-contain_sf"/>
</dbReference>
<dbReference type="PANTHER" id="PTHR24193">
    <property type="entry name" value="ANKYRIN REPEAT PROTEIN"/>
    <property type="match status" value="1"/>
</dbReference>
<sequence length="363" mass="40577">MRRTALPASSQTTSPVSPQKFSISFSLALKTFRRARPISYNTSRTHITAPYQCHCRSSISLAMSAEVEEEFTQLLVTATTNGNLPLIKSFFPTLPPSSPILKSVAMEAIKSNQPPILNWCFSQGFNLPSSSLNSEFYHAACNSQSTSIFQVLLENGFDLNAHTSEFFGLGTALVVAAMHGNIEFARWLLEHGQDVNAGFSCEAIVYAVGGENRSLEMVELLVKHGLRLEGTGAAIGAAEKDDVPMLRLCLENGCGIEESEYWWLVPTNDADMEGTALYRACRAGSLRAVEELVVRGANLRWRDERGRDCVEIAKEMWMMHVVEWLKERGLMKEIEEVRVRESRMVDERNWAWKGELPDVFCVD</sequence>
<evidence type="ECO:0000256" key="3">
    <source>
        <dbReference type="PROSITE-ProRule" id="PRU00023"/>
    </source>
</evidence>
<dbReference type="PROSITE" id="PS50088">
    <property type="entry name" value="ANK_REPEAT"/>
    <property type="match status" value="2"/>
</dbReference>
<keyword evidence="2 3" id="KW-0040">ANK repeat</keyword>
<dbReference type="EMBL" id="KZ613945">
    <property type="protein sequence ID" value="PMD40571.1"/>
    <property type="molecule type" value="Genomic_DNA"/>
</dbReference>
<dbReference type="InterPro" id="IPR050663">
    <property type="entry name" value="Ankyrin-SOCS_Box"/>
</dbReference>
<dbReference type="PANTHER" id="PTHR24193:SF121">
    <property type="entry name" value="ADA2A-CONTAINING COMPLEX COMPONENT 3, ISOFORM D"/>
    <property type="match status" value="1"/>
</dbReference>
<reference evidence="4 5" key="1">
    <citation type="submission" date="2016-04" db="EMBL/GenBank/DDBJ databases">
        <title>A degradative enzymes factory behind the ericoid mycorrhizal symbiosis.</title>
        <authorList>
            <consortium name="DOE Joint Genome Institute"/>
            <person name="Martino E."/>
            <person name="Morin E."/>
            <person name="Grelet G."/>
            <person name="Kuo A."/>
            <person name="Kohler A."/>
            <person name="Daghino S."/>
            <person name="Barry K."/>
            <person name="Choi C."/>
            <person name="Cichocki N."/>
            <person name="Clum A."/>
            <person name="Copeland A."/>
            <person name="Hainaut M."/>
            <person name="Haridas S."/>
            <person name="Labutti K."/>
            <person name="Lindquist E."/>
            <person name="Lipzen A."/>
            <person name="Khouja H.-R."/>
            <person name="Murat C."/>
            <person name="Ohm R."/>
            <person name="Olson A."/>
            <person name="Spatafora J."/>
            <person name="Veneault-Fourrey C."/>
            <person name="Henrissat B."/>
            <person name="Grigoriev I."/>
            <person name="Martin F."/>
            <person name="Perotto S."/>
        </authorList>
    </citation>
    <scope>NUCLEOTIDE SEQUENCE [LARGE SCALE GENOMIC DNA]</scope>
    <source>
        <strain evidence="4 5">F</strain>
    </source>
</reference>
<feature type="repeat" description="ANK" evidence="3">
    <location>
        <begin position="272"/>
        <end position="304"/>
    </location>
</feature>
<dbReference type="AlphaFoldDB" id="A0A2J6RPY9"/>
<accession>A0A2J6RPY9</accession>
<dbReference type="GO" id="GO:0045944">
    <property type="term" value="P:positive regulation of transcription by RNA polymerase II"/>
    <property type="evidence" value="ECO:0007669"/>
    <property type="project" value="TreeGrafter"/>
</dbReference>
<protein>
    <submittedName>
        <fullName evidence="4">Ankyrin</fullName>
    </submittedName>
</protein>
<evidence type="ECO:0000256" key="1">
    <source>
        <dbReference type="ARBA" id="ARBA00022737"/>
    </source>
</evidence>
<dbReference type="InterPro" id="IPR002110">
    <property type="entry name" value="Ankyrin_rpt"/>
</dbReference>
<dbReference type="Proteomes" id="UP000235786">
    <property type="component" value="Unassembled WGS sequence"/>
</dbReference>
<evidence type="ECO:0000313" key="4">
    <source>
        <dbReference type="EMBL" id="PMD40571.1"/>
    </source>
</evidence>
<dbReference type="SMART" id="SM00248">
    <property type="entry name" value="ANK"/>
    <property type="match status" value="4"/>
</dbReference>
<keyword evidence="1" id="KW-0677">Repeat</keyword>
<gene>
    <name evidence="4" type="ORF">L207DRAFT_512041</name>
</gene>
<dbReference type="GO" id="GO:0005634">
    <property type="term" value="C:nucleus"/>
    <property type="evidence" value="ECO:0007669"/>
    <property type="project" value="TreeGrafter"/>
</dbReference>
<dbReference type="GO" id="GO:0000976">
    <property type="term" value="F:transcription cis-regulatory region binding"/>
    <property type="evidence" value="ECO:0007669"/>
    <property type="project" value="TreeGrafter"/>
</dbReference>
<dbReference type="Pfam" id="PF12796">
    <property type="entry name" value="Ank_2"/>
    <property type="match status" value="1"/>
</dbReference>
<evidence type="ECO:0000256" key="2">
    <source>
        <dbReference type="ARBA" id="ARBA00023043"/>
    </source>
</evidence>
<dbReference type="SUPFAM" id="SSF48403">
    <property type="entry name" value="Ankyrin repeat"/>
    <property type="match status" value="1"/>
</dbReference>
<dbReference type="Gene3D" id="1.25.40.20">
    <property type="entry name" value="Ankyrin repeat-containing domain"/>
    <property type="match status" value="1"/>
</dbReference>
<feature type="repeat" description="ANK" evidence="3">
    <location>
        <begin position="171"/>
        <end position="200"/>
    </location>
</feature>
<name>A0A2J6RPY9_HYAVF</name>
<dbReference type="PROSITE" id="PS50297">
    <property type="entry name" value="ANK_REP_REGION"/>
    <property type="match status" value="1"/>
</dbReference>
<keyword evidence="5" id="KW-1185">Reference proteome</keyword>
<organism evidence="4 5">
    <name type="scientific">Hyaloscypha variabilis (strain UAMH 11265 / GT02V1 / F)</name>
    <name type="common">Meliniomyces variabilis</name>
    <dbReference type="NCBI Taxonomy" id="1149755"/>
    <lineage>
        <taxon>Eukaryota</taxon>
        <taxon>Fungi</taxon>
        <taxon>Dikarya</taxon>
        <taxon>Ascomycota</taxon>
        <taxon>Pezizomycotina</taxon>
        <taxon>Leotiomycetes</taxon>
        <taxon>Helotiales</taxon>
        <taxon>Hyaloscyphaceae</taxon>
        <taxon>Hyaloscypha</taxon>
        <taxon>Hyaloscypha variabilis</taxon>
    </lineage>
</organism>